<dbReference type="InterPro" id="IPR015421">
    <property type="entry name" value="PyrdxlP-dep_Trfase_major"/>
</dbReference>
<dbReference type="OrthoDB" id="9813612at2"/>
<dbReference type="EMBL" id="FMPI01000002">
    <property type="protein sequence ID" value="SCS35633.1"/>
    <property type="molecule type" value="Genomic_DNA"/>
</dbReference>
<dbReference type="AlphaFoldDB" id="A0A1D4IW54"/>
<evidence type="ECO:0000256" key="5">
    <source>
        <dbReference type="ARBA" id="ARBA00022898"/>
    </source>
</evidence>
<evidence type="ECO:0000313" key="8">
    <source>
        <dbReference type="EMBL" id="SCS35633.1"/>
    </source>
</evidence>
<keyword evidence="5 6" id="KW-0663">Pyridoxal phosphate</keyword>
<dbReference type="EMBL" id="FMPG01000002">
    <property type="protein sequence ID" value="SCS53518.1"/>
    <property type="molecule type" value="Genomic_DNA"/>
</dbReference>
<dbReference type="SUPFAM" id="SSF53383">
    <property type="entry name" value="PLP-dependent transferases"/>
    <property type="match status" value="1"/>
</dbReference>
<comment type="similarity">
    <text evidence="6">Belongs to the class-II pyridoxal-phosphate-dependent aminotransferase family.</text>
</comment>
<gene>
    <name evidence="9" type="primary">hisC2</name>
    <name evidence="9" type="ORF">SAMEA2297795_00636</name>
    <name evidence="8" type="ORF">SAMEA2297796_00312</name>
</gene>
<evidence type="ECO:0000259" key="7">
    <source>
        <dbReference type="Pfam" id="PF00155"/>
    </source>
</evidence>
<dbReference type="Pfam" id="PF00155">
    <property type="entry name" value="Aminotran_1_2"/>
    <property type="match status" value="1"/>
</dbReference>
<feature type="domain" description="Aminotransferase class I/classII large" evidence="7">
    <location>
        <begin position="24"/>
        <end position="280"/>
    </location>
</feature>
<dbReference type="Gene3D" id="3.40.640.10">
    <property type="entry name" value="Type I PLP-dependent aspartate aminotransferase-like (Major domain)"/>
    <property type="match status" value="1"/>
</dbReference>
<dbReference type="InterPro" id="IPR001917">
    <property type="entry name" value="Aminotrans_II_pyridoxalP_BS"/>
</dbReference>
<keyword evidence="3 9" id="KW-0032">Aminotransferase</keyword>
<organism evidence="9 11">
    <name type="scientific">Staphylococcus caeli</name>
    <dbReference type="NCBI Taxonomy" id="2201815"/>
    <lineage>
        <taxon>Bacteria</taxon>
        <taxon>Bacillati</taxon>
        <taxon>Bacillota</taxon>
        <taxon>Bacilli</taxon>
        <taxon>Bacillales</taxon>
        <taxon>Staphylococcaceae</taxon>
        <taxon>Staphylococcus</taxon>
    </lineage>
</organism>
<evidence type="ECO:0000313" key="11">
    <source>
        <dbReference type="Proteomes" id="UP000095768"/>
    </source>
</evidence>
<dbReference type="Proteomes" id="UP000095412">
    <property type="component" value="Unassembled WGS sequence"/>
</dbReference>
<evidence type="ECO:0000256" key="6">
    <source>
        <dbReference type="RuleBase" id="RU003693"/>
    </source>
</evidence>
<evidence type="ECO:0000256" key="2">
    <source>
        <dbReference type="ARBA" id="ARBA00015148"/>
    </source>
</evidence>
<name>A0A1D4IW54_9STAP</name>
<dbReference type="InterPro" id="IPR015422">
    <property type="entry name" value="PyrdxlP-dep_Trfase_small"/>
</dbReference>
<evidence type="ECO:0000256" key="4">
    <source>
        <dbReference type="ARBA" id="ARBA00022679"/>
    </source>
</evidence>
<comment type="cofactor">
    <cofactor evidence="1 6">
        <name>pyridoxal 5'-phosphate</name>
        <dbReference type="ChEBI" id="CHEBI:597326"/>
    </cofactor>
</comment>
<keyword evidence="10" id="KW-1185">Reference proteome</keyword>
<protein>
    <recommendedName>
        <fullName evidence="2">Putative pyridoxal phosphate-dependent acyltransferase</fullName>
    </recommendedName>
</protein>
<accession>A0A1D4IW54</accession>
<evidence type="ECO:0000313" key="10">
    <source>
        <dbReference type="Proteomes" id="UP000095412"/>
    </source>
</evidence>
<dbReference type="InterPro" id="IPR004839">
    <property type="entry name" value="Aminotransferase_I/II_large"/>
</dbReference>
<dbReference type="PANTHER" id="PTHR42885">
    <property type="entry name" value="HISTIDINOL-PHOSPHATE AMINOTRANSFERASE-RELATED"/>
    <property type="match status" value="1"/>
</dbReference>
<sequence>MIRINKNESPLRPLSETQLSSLIQNAAFNFYPDDEYERFKHAYAHFYNIEADQVIAGNGSDELIQKLMLIMPDGPALTLNPDFFMYQAYAQQVHRPIEFVDAEPDLTFKLERIIQRIDEVQPSFFIMSNPHNPSGKQYSMDYLNAIADKMAEIGGYFIIDEAYLDFGEAYTFKMQSHVIQMRTLSKAFGIAGLRLGVLIGTTETIQYIQSIEHPYPLNTLTLHIALYMFEHVSMTQDFIDHQRALANRLKQIFNDQVSDVMTVFPSSTNFVLTKGKAAQSLGAYIKDNGFLPRVYDEPEMNDYVRYSIATDVQLDQLETIIKSWRSQYDVSKNT</sequence>
<evidence type="ECO:0000256" key="3">
    <source>
        <dbReference type="ARBA" id="ARBA00022576"/>
    </source>
</evidence>
<dbReference type="PANTHER" id="PTHR42885:SF2">
    <property type="entry name" value="HISTIDINOL-PHOSPHATE AMINOTRANSFERASE"/>
    <property type="match status" value="1"/>
</dbReference>
<evidence type="ECO:0000313" key="9">
    <source>
        <dbReference type="EMBL" id="SCS53518.1"/>
    </source>
</evidence>
<dbReference type="GO" id="GO:0008483">
    <property type="term" value="F:transaminase activity"/>
    <property type="evidence" value="ECO:0007669"/>
    <property type="project" value="UniProtKB-KW"/>
</dbReference>
<evidence type="ECO:0000256" key="1">
    <source>
        <dbReference type="ARBA" id="ARBA00001933"/>
    </source>
</evidence>
<dbReference type="PROSITE" id="PS00599">
    <property type="entry name" value="AA_TRANSFER_CLASS_2"/>
    <property type="match status" value="1"/>
</dbReference>
<dbReference type="Proteomes" id="UP000095768">
    <property type="component" value="Unassembled WGS sequence"/>
</dbReference>
<dbReference type="CDD" id="cd00609">
    <property type="entry name" value="AAT_like"/>
    <property type="match status" value="1"/>
</dbReference>
<dbReference type="RefSeq" id="WP_069994458.1">
    <property type="nucleotide sequence ID" value="NZ_FMPG01000002.1"/>
</dbReference>
<reference evidence="9 11" key="2">
    <citation type="submission" date="2016-09" db="EMBL/GenBank/DDBJ databases">
        <authorList>
            <consortium name="Pathogen Informatics"/>
        </authorList>
    </citation>
    <scope>NUCLEOTIDE SEQUENCE [LARGE SCALE GENOMIC DNA]</scope>
    <source>
        <strain evidence="9 11">82B</strain>
    </source>
</reference>
<keyword evidence="4 9" id="KW-0808">Transferase</keyword>
<dbReference type="Gene3D" id="3.90.1150.10">
    <property type="entry name" value="Aspartate Aminotransferase, domain 1"/>
    <property type="match status" value="1"/>
</dbReference>
<proteinExistence type="inferred from homology"/>
<dbReference type="InterPro" id="IPR015424">
    <property type="entry name" value="PyrdxlP-dep_Trfase"/>
</dbReference>
<dbReference type="GO" id="GO:0030170">
    <property type="term" value="F:pyridoxal phosphate binding"/>
    <property type="evidence" value="ECO:0007669"/>
    <property type="project" value="InterPro"/>
</dbReference>
<reference evidence="8 10" key="1">
    <citation type="submission" date="2016-09" db="EMBL/GenBank/DDBJ databases">
        <authorList>
            <consortium name="Pathogen Informatics"/>
            <person name="Sun Q."/>
            <person name="Inoue M."/>
        </authorList>
    </citation>
    <scope>NUCLEOTIDE SEQUENCE [LARGE SCALE GENOMIC DNA]</scope>
    <source>
        <strain evidence="8 10">82C</strain>
    </source>
</reference>